<evidence type="ECO:0000313" key="20">
    <source>
        <dbReference type="EMBL" id="VFU78718.1"/>
    </source>
</evidence>
<evidence type="ECO:0000256" key="2">
    <source>
        <dbReference type="ARBA" id="ARBA00004448"/>
    </source>
</evidence>
<feature type="transmembrane region" description="Helical" evidence="18">
    <location>
        <begin position="220"/>
        <end position="238"/>
    </location>
</feature>
<keyword evidence="15 18" id="KW-0496">Mitochondrion</keyword>
<evidence type="ECO:0000256" key="11">
    <source>
        <dbReference type="ARBA" id="ARBA00022982"/>
    </source>
</evidence>
<accession>A0A485M8X7</accession>
<dbReference type="InterPro" id="IPR003917">
    <property type="entry name" value="NADH_UbQ_OxRdtase_chain2"/>
</dbReference>
<dbReference type="EMBL" id="LR536609">
    <property type="protein sequence ID" value="VFU78718.1"/>
    <property type="molecule type" value="Genomic_DNA"/>
</dbReference>
<comment type="subcellular location">
    <subcellularLocation>
        <location evidence="2 18">Mitochondrion inner membrane</location>
        <topology evidence="2 18">Multi-pass membrane protein</topology>
    </subcellularLocation>
</comment>
<evidence type="ECO:0000256" key="16">
    <source>
        <dbReference type="ARBA" id="ARBA00023136"/>
    </source>
</evidence>
<evidence type="ECO:0000256" key="17">
    <source>
        <dbReference type="ARBA" id="ARBA00049551"/>
    </source>
</evidence>
<keyword evidence="11 18" id="KW-0249">Electron transport</keyword>
<proteinExistence type="inferred from homology"/>
<comment type="catalytic activity">
    <reaction evidence="17 18">
        <text>a ubiquinone + NADH + 5 H(+)(in) = a ubiquinol + NAD(+) + 4 H(+)(out)</text>
        <dbReference type="Rhea" id="RHEA:29091"/>
        <dbReference type="Rhea" id="RHEA-COMP:9565"/>
        <dbReference type="Rhea" id="RHEA-COMP:9566"/>
        <dbReference type="ChEBI" id="CHEBI:15378"/>
        <dbReference type="ChEBI" id="CHEBI:16389"/>
        <dbReference type="ChEBI" id="CHEBI:17976"/>
        <dbReference type="ChEBI" id="CHEBI:57540"/>
        <dbReference type="ChEBI" id="CHEBI:57945"/>
        <dbReference type="EC" id="7.1.1.2"/>
    </reaction>
</comment>
<keyword evidence="8 18" id="KW-0812">Transmembrane</keyword>
<dbReference type="Pfam" id="PF00361">
    <property type="entry name" value="Proton_antipo_M"/>
    <property type="match status" value="2"/>
</dbReference>
<keyword evidence="16 18" id="KW-0472">Membrane</keyword>
<dbReference type="GO" id="GO:0005743">
    <property type="term" value="C:mitochondrial inner membrane"/>
    <property type="evidence" value="ECO:0007669"/>
    <property type="project" value="UniProtKB-SubCell"/>
</dbReference>
<feature type="domain" description="NADH:quinone oxidoreductase/Mrp antiporter transmembrane" evidence="19">
    <location>
        <begin position="19"/>
        <end position="68"/>
    </location>
</feature>
<evidence type="ECO:0000256" key="7">
    <source>
        <dbReference type="ARBA" id="ARBA00022660"/>
    </source>
</evidence>
<evidence type="ECO:0000256" key="14">
    <source>
        <dbReference type="ARBA" id="ARBA00023075"/>
    </source>
</evidence>
<evidence type="ECO:0000256" key="10">
    <source>
        <dbReference type="ARBA" id="ARBA00022967"/>
    </source>
</evidence>
<keyword evidence="7 18" id="KW-0679">Respiratory chain</keyword>
<protein>
    <recommendedName>
        <fullName evidence="5 18">NADH-ubiquinone oxidoreductase chain 2</fullName>
        <ecNumber evidence="4 18">7.1.1.2</ecNumber>
    </recommendedName>
</protein>
<dbReference type="InterPro" id="IPR001750">
    <property type="entry name" value="ND/Mrp_TM"/>
</dbReference>
<evidence type="ECO:0000256" key="9">
    <source>
        <dbReference type="ARBA" id="ARBA00022792"/>
    </source>
</evidence>
<dbReference type="PANTHER" id="PTHR46552">
    <property type="entry name" value="NADH-UBIQUINONE OXIDOREDUCTASE CHAIN 2"/>
    <property type="match status" value="1"/>
</dbReference>
<evidence type="ECO:0000256" key="3">
    <source>
        <dbReference type="ARBA" id="ARBA00007012"/>
    </source>
</evidence>
<keyword evidence="10 18" id="KW-1278">Translocase</keyword>
<feature type="transmembrane region" description="Helical" evidence="18">
    <location>
        <begin position="250"/>
        <end position="270"/>
    </location>
</feature>
<sequence>MMFMSTLTLGIVVMLSGKTWFSVWLGLEINLLSFLPLILFSSPTGSESGLKYFLIQAMGSLLILQASFSWTALPTPYLFFVAPLTLKLGAAPLHFWLPEVTKSLPWRINMILLTLQKMGPLYLLAMISMPHKMPLFIISVFSTTIGALGGLNETDLRKLMAFSSISHMGWMMVGMTLTQTHWMLYYLTYIITSLAVITLLDKMNISSLSQLAPKNKNSVLTMLLLLSLGGFPPLLGFAPKWIILNNIVSLSLPLSILLIATSVLTLYYYIRTGLMALTLSVSSVKMKLSTDKDVQTLLAIVSLMGGSLYMLSWSSLTL</sequence>
<comment type="function">
    <text evidence="18">Core subunit of the mitochondrial membrane respiratory chain NADH dehydrogenase (Complex I) which catalyzes electron transfer from NADH through the respiratory chain, using ubiquinone as an electron acceptor. Essential for the catalytic activity and assembly of complex I.</text>
</comment>
<evidence type="ECO:0000256" key="13">
    <source>
        <dbReference type="ARBA" id="ARBA00023027"/>
    </source>
</evidence>
<evidence type="ECO:0000256" key="4">
    <source>
        <dbReference type="ARBA" id="ARBA00012944"/>
    </source>
</evidence>
<keyword evidence="6" id="KW-0813">Transport</keyword>
<gene>
    <name evidence="20" type="primary">nad2</name>
    <name evidence="20" type="ORF">PJJMT01_0014</name>
</gene>
<reference evidence="20" key="1">
    <citation type="submission" date="2019-03" db="EMBL/GenBank/DDBJ databases">
        <authorList>
            <person name="Lefebure T."/>
            <person name="Lefebure T."/>
        </authorList>
    </citation>
    <scope>NUCLEOTIDE SEQUENCE [LARGE SCALE GENOMIC DNA]</scope>
</reference>
<dbReference type="InterPro" id="IPR050175">
    <property type="entry name" value="Complex_I_Subunit_2"/>
</dbReference>
<keyword evidence="14 18" id="KW-0830">Ubiquinone</keyword>
<evidence type="ECO:0000256" key="12">
    <source>
        <dbReference type="ARBA" id="ARBA00022989"/>
    </source>
</evidence>
<evidence type="ECO:0000256" key="8">
    <source>
        <dbReference type="ARBA" id="ARBA00022692"/>
    </source>
</evidence>
<dbReference type="GO" id="GO:0006120">
    <property type="term" value="P:mitochondrial electron transport, NADH to ubiquinone"/>
    <property type="evidence" value="ECO:0007669"/>
    <property type="project" value="InterPro"/>
</dbReference>
<keyword evidence="9 18" id="KW-0999">Mitochondrion inner membrane</keyword>
<comment type="function">
    <text evidence="1">Core subunit of the mitochondrial membrane respiratory chain NADH dehydrogenase (Complex I) that is believed to belong to the minimal assembly required for catalysis. Complex I functions in the transfer of electrons from NADH to the respiratory chain. The immediate electron acceptor for the enzyme is believed to be ubiquinone.</text>
</comment>
<evidence type="ECO:0000256" key="15">
    <source>
        <dbReference type="ARBA" id="ARBA00023128"/>
    </source>
</evidence>
<feature type="transmembrane region" description="Helical" evidence="18">
    <location>
        <begin position="296"/>
        <end position="316"/>
    </location>
</feature>
<feature type="domain" description="NADH:quinone oxidoreductase/Mrp antiporter transmembrane" evidence="19">
    <location>
        <begin position="77"/>
        <end position="265"/>
    </location>
</feature>
<geneLocation type="mitochondrion" evidence="20"/>
<dbReference type="PRINTS" id="PR01436">
    <property type="entry name" value="NADHDHGNASE2"/>
</dbReference>
<feature type="transmembrane region" description="Helical" evidence="18">
    <location>
        <begin position="20"/>
        <end position="40"/>
    </location>
</feature>
<feature type="transmembrane region" description="Helical" evidence="18">
    <location>
        <begin position="183"/>
        <end position="200"/>
    </location>
</feature>
<comment type="similarity">
    <text evidence="3 18">Belongs to the complex I subunit 2 family.</text>
</comment>
<evidence type="ECO:0000256" key="1">
    <source>
        <dbReference type="ARBA" id="ARBA00003257"/>
    </source>
</evidence>
<feature type="transmembrane region" description="Helical" evidence="18">
    <location>
        <begin position="133"/>
        <end position="152"/>
    </location>
</feature>
<dbReference type="PANTHER" id="PTHR46552:SF1">
    <property type="entry name" value="NADH-UBIQUINONE OXIDOREDUCTASE CHAIN 2"/>
    <property type="match status" value="1"/>
</dbReference>
<organism evidence="20">
    <name type="scientific">Proasellus jaloniacus</name>
    <dbReference type="NCBI Taxonomy" id="1281986"/>
    <lineage>
        <taxon>Eukaryota</taxon>
        <taxon>Metazoa</taxon>
        <taxon>Ecdysozoa</taxon>
        <taxon>Arthropoda</taxon>
        <taxon>Crustacea</taxon>
        <taxon>Multicrustacea</taxon>
        <taxon>Malacostraca</taxon>
        <taxon>Eumalacostraca</taxon>
        <taxon>Peracarida</taxon>
        <taxon>Isopoda</taxon>
        <taxon>Asellota</taxon>
        <taxon>Aselloidea</taxon>
        <taxon>Asellidae</taxon>
        <taxon>Proasellus</taxon>
    </lineage>
</organism>
<dbReference type="EC" id="7.1.1.2" evidence="4 18"/>
<feature type="transmembrane region" description="Helical" evidence="18">
    <location>
        <begin position="77"/>
        <end position="96"/>
    </location>
</feature>
<dbReference type="GO" id="GO:0008137">
    <property type="term" value="F:NADH dehydrogenase (ubiquinone) activity"/>
    <property type="evidence" value="ECO:0007669"/>
    <property type="project" value="UniProtKB-EC"/>
</dbReference>
<evidence type="ECO:0000256" key="5">
    <source>
        <dbReference type="ARBA" id="ARBA00021008"/>
    </source>
</evidence>
<keyword evidence="13 18" id="KW-0520">NAD</keyword>
<keyword evidence="12 18" id="KW-1133">Transmembrane helix</keyword>
<name>A0A485M8X7_9CRUS</name>
<evidence type="ECO:0000256" key="6">
    <source>
        <dbReference type="ARBA" id="ARBA00022448"/>
    </source>
</evidence>
<feature type="transmembrane region" description="Helical" evidence="18">
    <location>
        <begin position="52"/>
        <end position="71"/>
    </location>
</feature>
<evidence type="ECO:0000256" key="18">
    <source>
        <dbReference type="RuleBase" id="RU003403"/>
    </source>
</evidence>
<evidence type="ECO:0000259" key="19">
    <source>
        <dbReference type="Pfam" id="PF00361"/>
    </source>
</evidence>
<dbReference type="AlphaFoldDB" id="A0A485M8X7"/>